<organism evidence="3">
    <name type="scientific">Haptolina ericina</name>
    <dbReference type="NCBI Taxonomy" id="156174"/>
    <lineage>
        <taxon>Eukaryota</taxon>
        <taxon>Haptista</taxon>
        <taxon>Haptophyta</taxon>
        <taxon>Prymnesiophyceae</taxon>
        <taxon>Prymnesiales</taxon>
        <taxon>Prymnesiaceae</taxon>
        <taxon>Haptolina</taxon>
    </lineage>
</organism>
<dbReference type="InterPro" id="IPR036452">
    <property type="entry name" value="Ribo_hydro-like"/>
</dbReference>
<name>A0A7S3BHI3_9EUKA</name>
<dbReference type="InterPro" id="IPR001910">
    <property type="entry name" value="Inosine/uridine_hydrolase_dom"/>
</dbReference>
<gene>
    <name evidence="3" type="ORF">HERI1096_LOCUS30760</name>
</gene>
<evidence type="ECO:0000313" key="3">
    <source>
        <dbReference type="EMBL" id="CAE0135524.1"/>
    </source>
</evidence>
<evidence type="ECO:0000256" key="1">
    <source>
        <dbReference type="ARBA" id="ARBA00009176"/>
    </source>
</evidence>
<dbReference type="PANTHER" id="PTHR43264:SF1">
    <property type="entry name" value="INOSINE_URIDINE-PREFERRING NUCLEOSIDE HYDROLASE DOMAIN-CONTAINING PROTEIN"/>
    <property type="match status" value="1"/>
</dbReference>
<evidence type="ECO:0000259" key="2">
    <source>
        <dbReference type="Pfam" id="PF01156"/>
    </source>
</evidence>
<dbReference type="EMBL" id="HBHX01055810">
    <property type="protein sequence ID" value="CAE0135524.1"/>
    <property type="molecule type" value="Transcribed_RNA"/>
</dbReference>
<dbReference type="GO" id="GO:0016799">
    <property type="term" value="F:hydrolase activity, hydrolyzing N-glycosyl compounds"/>
    <property type="evidence" value="ECO:0007669"/>
    <property type="project" value="InterPro"/>
</dbReference>
<dbReference type="SUPFAM" id="SSF53590">
    <property type="entry name" value="Nucleoside hydrolase"/>
    <property type="match status" value="1"/>
</dbReference>
<accession>A0A7S3BHI3</accession>
<sequence length="356" mass="38561">MGFDIDDVGAISVAHALADQGHVDIVGIVCNTGRDACIVGVDILNTYYGRSNISIGSFKGKFGSYTDNGQDGHYVNDLKNQFPHTVNSRNDVPSGLDVYKNALQNAADKSITIASIGETTNLQDLLRNEPDLVKQKVKRIVYMDGDFNFGCADGAYGPNDECWKSAEYVVSAMPSPDVEQIFQLHGDNHNGWWVGNDAKCGMDNSNPVKVAYSTGCRNMWQGACDNYGRDSWDPNTVYVAIMGAPGQGQCNIGGGRDCAYSVSDDGKTEYRDYNDHSKNMHDFSLIGDISSVGNTIEDLLCQAPKYGASKASSAPAALRTSALTPPFAPFKYKYNTTELVEARVAPVSARKGPWGR</sequence>
<dbReference type="Gene3D" id="3.90.245.10">
    <property type="entry name" value="Ribonucleoside hydrolase-like"/>
    <property type="match status" value="1"/>
</dbReference>
<proteinExistence type="inferred from homology"/>
<dbReference type="Pfam" id="PF01156">
    <property type="entry name" value="IU_nuc_hydro"/>
    <property type="match status" value="1"/>
</dbReference>
<comment type="similarity">
    <text evidence="1">Belongs to the IUNH family.</text>
</comment>
<protein>
    <recommendedName>
        <fullName evidence="2">Inosine/uridine-preferring nucleoside hydrolase domain-containing protein</fullName>
    </recommendedName>
</protein>
<reference evidence="3" key="1">
    <citation type="submission" date="2021-01" db="EMBL/GenBank/DDBJ databases">
        <authorList>
            <person name="Corre E."/>
            <person name="Pelletier E."/>
            <person name="Niang G."/>
            <person name="Scheremetjew M."/>
            <person name="Finn R."/>
            <person name="Kale V."/>
            <person name="Holt S."/>
            <person name="Cochrane G."/>
            <person name="Meng A."/>
            <person name="Brown T."/>
            <person name="Cohen L."/>
        </authorList>
    </citation>
    <scope>NUCLEOTIDE SEQUENCE</scope>
    <source>
        <strain evidence="3">CCMP281</strain>
    </source>
</reference>
<dbReference type="AlphaFoldDB" id="A0A7S3BHI3"/>
<dbReference type="PANTHER" id="PTHR43264">
    <property type="match status" value="1"/>
</dbReference>
<feature type="domain" description="Inosine/uridine-preferring nucleoside hydrolase" evidence="2">
    <location>
        <begin position="5"/>
        <end position="148"/>
    </location>
</feature>